<dbReference type="RefSeq" id="WP_358352368.1">
    <property type="nucleotide sequence ID" value="NZ_JBEZFP010000021.1"/>
</dbReference>
<dbReference type="Proteomes" id="UP001551482">
    <property type="component" value="Unassembled WGS sequence"/>
</dbReference>
<feature type="region of interest" description="Disordered" evidence="1">
    <location>
        <begin position="77"/>
        <end position="122"/>
    </location>
</feature>
<dbReference type="EMBL" id="JBEZFP010000021">
    <property type="protein sequence ID" value="MEU8134039.1"/>
    <property type="molecule type" value="Genomic_DNA"/>
</dbReference>
<evidence type="ECO:0000313" key="4">
    <source>
        <dbReference type="Proteomes" id="UP001551482"/>
    </source>
</evidence>
<evidence type="ECO:0000256" key="1">
    <source>
        <dbReference type="SAM" id="MobiDB-lite"/>
    </source>
</evidence>
<protein>
    <recommendedName>
        <fullName evidence="5">Lipoprotein</fullName>
    </recommendedName>
</protein>
<reference evidence="3 4" key="1">
    <citation type="submission" date="2024-06" db="EMBL/GenBank/DDBJ databases">
        <title>The Natural Products Discovery Center: Release of the First 8490 Sequenced Strains for Exploring Actinobacteria Biosynthetic Diversity.</title>
        <authorList>
            <person name="Kalkreuter E."/>
            <person name="Kautsar S.A."/>
            <person name="Yang D."/>
            <person name="Bader C.D."/>
            <person name="Teijaro C.N."/>
            <person name="Fluegel L."/>
            <person name="Davis C.M."/>
            <person name="Simpson J.R."/>
            <person name="Lauterbach L."/>
            <person name="Steele A.D."/>
            <person name="Gui C."/>
            <person name="Meng S."/>
            <person name="Li G."/>
            <person name="Viehrig K."/>
            <person name="Ye F."/>
            <person name="Su P."/>
            <person name="Kiefer A.F."/>
            <person name="Nichols A."/>
            <person name="Cepeda A.J."/>
            <person name="Yan W."/>
            <person name="Fan B."/>
            <person name="Jiang Y."/>
            <person name="Adhikari A."/>
            <person name="Zheng C.-J."/>
            <person name="Schuster L."/>
            <person name="Cowan T.M."/>
            <person name="Smanski M.J."/>
            <person name="Chevrette M.G."/>
            <person name="De Carvalho L.P.S."/>
            <person name="Shen B."/>
        </authorList>
    </citation>
    <scope>NUCLEOTIDE SEQUENCE [LARGE SCALE GENOMIC DNA]</scope>
    <source>
        <strain evidence="3 4">NPDC048946</strain>
    </source>
</reference>
<keyword evidence="4" id="KW-1185">Reference proteome</keyword>
<evidence type="ECO:0008006" key="5">
    <source>
        <dbReference type="Google" id="ProtNLM"/>
    </source>
</evidence>
<feature type="compositionally biased region" description="Gly residues" evidence="1">
    <location>
        <begin position="105"/>
        <end position="122"/>
    </location>
</feature>
<feature type="chain" id="PRO_5046239588" description="Lipoprotein" evidence="2">
    <location>
        <begin position="27"/>
        <end position="122"/>
    </location>
</feature>
<dbReference type="PROSITE" id="PS51257">
    <property type="entry name" value="PROKAR_LIPOPROTEIN"/>
    <property type="match status" value="1"/>
</dbReference>
<feature type="signal peptide" evidence="2">
    <location>
        <begin position="1"/>
        <end position="26"/>
    </location>
</feature>
<sequence>MPPSGRRLRSATVAAATTLSLACALAACGGGSKGSKKSDYSEVCVHRQSMMRVADNLCLTDRTNVYSWYYIPRKTGKQENAVPSEGSSYTGTGGTFTRPNSGSVTRGGFGGSGGDGSSGGGG</sequence>
<accession>A0ABV3DE72</accession>
<proteinExistence type="predicted"/>
<comment type="caution">
    <text evidence="3">The sequence shown here is derived from an EMBL/GenBank/DDBJ whole genome shotgun (WGS) entry which is preliminary data.</text>
</comment>
<gene>
    <name evidence="3" type="ORF">AB0C36_11055</name>
</gene>
<keyword evidence="2" id="KW-0732">Signal</keyword>
<evidence type="ECO:0000256" key="2">
    <source>
        <dbReference type="SAM" id="SignalP"/>
    </source>
</evidence>
<feature type="compositionally biased region" description="Low complexity" evidence="1">
    <location>
        <begin position="84"/>
        <end position="104"/>
    </location>
</feature>
<organism evidence="3 4">
    <name type="scientific">Streptodolium elevatio</name>
    <dbReference type="NCBI Taxonomy" id="3157996"/>
    <lineage>
        <taxon>Bacteria</taxon>
        <taxon>Bacillati</taxon>
        <taxon>Actinomycetota</taxon>
        <taxon>Actinomycetes</taxon>
        <taxon>Kitasatosporales</taxon>
        <taxon>Streptomycetaceae</taxon>
        <taxon>Streptodolium</taxon>
    </lineage>
</organism>
<name>A0ABV3DE72_9ACTN</name>
<evidence type="ECO:0000313" key="3">
    <source>
        <dbReference type="EMBL" id="MEU8134039.1"/>
    </source>
</evidence>